<proteinExistence type="inferred from homology"/>
<gene>
    <name evidence="2" type="primary">rsfS</name>
    <name evidence="3" type="ORF">BECKFW1821A_GA0114235_1001111</name>
    <name evidence="4" type="ORF">BECKFW1821B_GA0114236_11006</name>
</gene>
<evidence type="ECO:0000313" key="4">
    <source>
        <dbReference type="EMBL" id="VFJ65107.1"/>
    </source>
</evidence>
<comment type="similarity">
    <text evidence="1 2">Belongs to the Iojap/RsfS family.</text>
</comment>
<dbReference type="GO" id="GO:0005737">
    <property type="term" value="C:cytoplasm"/>
    <property type="evidence" value="ECO:0007669"/>
    <property type="project" value="UniProtKB-SubCell"/>
</dbReference>
<protein>
    <recommendedName>
        <fullName evidence="2">Ribosomal silencing factor RsfS</fullName>
    </recommendedName>
</protein>
<dbReference type="InterPro" id="IPR043519">
    <property type="entry name" value="NT_sf"/>
</dbReference>
<reference evidence="3" key="1">
    <citation type="submission" date="2019-02" db="EMBL/GenBank/DDBJ databases">
        <authorList>
            <person name="Gruber-Vodicka R. H."/>
            <person name="Seah K. B. B."/>
        </authorList>
    </citation>
    <scope>NUCLEOTIDE SEQUENCE</scope>
    <source>
        <strain evidence="4">BECK_BZ106</strain>
        <strain evidence="3">BECK_BZ15</strain>
    </source>
</reference>
<dbReference type="PANTHER" id="PTHR21043">
    <property type="entry name" value="IOJAP SUPERFAMILY ORTHOLOG"/>
    <property type="match status" value="1"/>
</dbReference>
<evidence type="ECO:0000256" key="1">
    <source>
        <dbReference type="ARBA" id="ARBA00010574"/>
    </source>
</evidence>
<dbReference type="Pfam" id="PF02410">
    <property type="entry name" value="RsfS"/>
    <property type="match status" value="1"/>
</dbReference>
<dbReference type="GO" id="GO:0017148">
    <property type="term" value="P:negative regulation of translation"/>
    <property type="evidence" value="ECO:0007669"/>
    <property type="project" value="UniProtKB-UniRule"/>
</dbReference>
<keyword evidence="2" id="KW-0678">Repressor</keyword>
<dbReference type="GO" id="GO:0090071">
    <property type="term" value="P:negative regulation of ribosome biogenesis"/>
    <property type="evidence" value="ECO:0007669"/>
    <property type="project" value="UniProtKB-UniRule"/>
</dbReference>
<dbReference type="SUPFAM" id="SSF81301">
    <property type="entry name" value="Nucleotidyltransferase"/>
    <property type="match status" value="1"/>
</dbReference>
<dbReference type="GO" id="GO:0042256">
    <property type="term" value="P:cytosolic ribosome assembly"/>
    <property type="evidence" value="ECO:0007669"/>
    <property type="project" value="UniProtKB-UniRule"/>
</dbReference>
<dbReference type="PANTHER" id="PTHR21043:SF0">
    <property type="entry name" value="MITOCHONDRIAL ASSEMBLY OF RIBOSOMAL LARGE SUBUNIT PROTEIN 1"/>
    <property type="match status" value="1"/>
</dbReference>
<dbReference type="Gene3D" id="3.30.460.10">
    <property type="entry name" value="Beta Polymerase, domain 2"/>
    <property type="match status" value="1"/>
</dbReference>
<comment type="function">
    <text evidence="2">Functions as a ribosomal silencing factor. Interacts with ribosomal protein uL14 (rplN), blocking formation of intersubunit bridge B8. Prevents association of the 30S and 50S ribosomal subunits and the formation of functional ribosomes, thus repressing translation.</text>
</comment>
<dbReference type="HAMAP" id="MF_01477">
    <property type="entry name" value="Iojap_RsfS"/>
    <property type="match status" value="1"/>
</dbReference>
<keyword evidence="2" id="KW-0810">Translation regulation</keyword>
<dbReference type="AlphaFoldDB" id="A0A450RTC6"/>
<dbReference type="EMBL" id="CAADFD010000100">
    <property type="protein sequence ID" value="VFJ65107.1"/>
    <property type="molecule type" value="Genomic_DNA"/>
</dbReference>
<sequence>MSNYMYDFSEKLARNVITDLEEVKAIDITVLDVRTLTSVTDFMIIATGRSKRHARALSENVVRAAKKAGHRPLGVEGEQYGEWILVDLCDVVVHIMVPEARELYQLERLWRDPNTPRLSTMMRKKG</sequence>
<comment type="subcellular location">
    <subcellularLocation>
        <location evidence="2">Cytoplasm</location>
    </subcellularLocation>
</comment>
<accession>A0A450RTC6</accession>
<dbReference type="NCBIfam" id="TIGR00090">
    <property type="entry name" value="rsfS_iojap_ybeB"/>
    <property type="match status" value="1"/>
</dbReference>
<comment type="subunit">
    <text evidence="2">Interacts with ribosomal protein uL14 (rplN).</text>
</comment>
<evidence type="ECO:0000256" key="2">
    <source>
        <dbReference type="HAMAP-Rule" id="MF_01477"/>
    </source>
</evidence>
<evidence type="ECO:0000313" key="3">
    <source>
        <dbReference type="EMBL" id="VFJ42350.1"/>
    </source>
</evidence>
<dbReference type="InterPro" id="IPR004394">
    <property type="entry name" value="Iojap/RsfS/C7orf30"/>
</dbReference>
<organism evidence="3">
    <name type="scientific">Candidatus Kentrum sp. FW</name>
    <dbReference type="NCBI Taxonomy" id="2126338"/>
    <lineage>
        <taxon>Bacteria</taxon>
        <taxon>Pseudomonadati</taxon>
        <taxon>Pseudomonadota</taxon>
        <taxon>Gammaproteobacteria</taxon>
        <taxon>Candidatus Kentrum</taxon>
    </lineage>
</organism>
<dbReference type="EMBL" id="CAADEW010000001">
    <property type="protein sequence ID" value="VFJ42350.1"/>
    <property type="molecule type" value="Genomic_DNA"/>
</dbReference>
<keyword evidence="2" id="KW-0963">Cytoplasm</keyword>
<name>A0A450RTC6_9GAMM</name>
<dbReference type="GO" id="GO:0043023">
    <property type="term" value="F:ribosomal large subunit binding"/>
    <property type="evidence" value="ECO:0007669"/>
    <property type="project" value="TreeGrafter"/>
</dbReference>